<dbReference type="EMBL" id="DAAHJA010000030">
    <property type="protein sequence ID" value="HAB6309923.1"/>
    <property type="molecule type" value="Genomic_DNA"/>
</dbReference>
<feature type="transmembrane region" description="Helical" evidence="1">
    <location>
        <begin position="20"/>
        <end position="41"/>
    </location>
</feature>
<name>A0A3T2WJQ4_SALET</name>
<comment type="caution">
    <text evidence="2">The sequence shown here is derived from an EMBL/GenBank/DDBJ whole genome shotgun (WGS) entry which is preliminary data.</text>
</comment>
<dbReference type="RefSeq" id="WP_015995294.1">
    <property type="nucleotide sequence ID" value="NZ_JQVX01000011.1"/>
</dbReference>
<evidence type="ECO:0000256" key="1">
    <source>
        <dbReference type="SAM" id="Phobius"/>
    </source>
</evidence>
<dbReference type="Pfam" id="PF13198">
    <property type="entry name" value="DUF4014"/>
    <property type="match status" value="1"/>
</dbReference>
<organism evidence="2">
    <name type="scientific">Salmonella enterica subsp. enterica serovar Orion</name>
    <dbReference type="NCBI Taxonomy" id="399586"/>
    <lineage>
        <taxon>Bacteria</taxon>
        <taxon>Pseudomonadati</taxon>
        <taxon>Pseudomonadota</taxon>
        <taxon>Gammaproteobacteria</taxon>
        <taxon>Enterobacterales</taxon>
        <taxon>Enterobacteriaceae</taxon>
        <taxon>Salmonella</taxon>
    </lineage>
</organism>
<dbReference type="AlphaFoldDB" id="A0A3T2WJQ4"/>
<sequence length="72" mass="8675">MTKILRKNYPRQSRFKEALFFLLFLILMVPISPIFFIWLAGVQAEKIAEWYSSIVWGPFNKLHNKLNPYRED</sequence>
<proteinExistence type="predicted"/>
<dbReference type="InterPro" id="IPR025096">
    <property type="entry name" value="DUF4014"/>
</dbReference>
<keyword evidence="1" id="KW-1133">Transmembrane helix</keyword>
<gene>
    <name evidence="2" type="ORF">GB401_23300</name>
</gene>
<accession>A0A3T2WJQ4</accession>
<keyword evidence="1" id="KW-0812">Transmembrane</keyword>
<protein>
    <submittedName>
        <fullName evidence="2">DUF4014 domain-containing protein</fullName>
    </submittedName>
</protein>
<reference evidence="2" key="2">
    <citation type="submission" date="2019-10" db="EMBL/GenBank/DDBJ databases">
        <authorList>
            <consortium name="NCBI Pathogen Detection Project"/>
        </authorList>
    </citation>
    <scope>NUCLEOTIDE SEQUENCE</scope>
    <source>
        <strain evidence="2">Salmonella enterica</strain>
    </source>
</reference>
<keyword evidence="1" id="KW-0472">Membrane</keyword>
<reference evidence="2" key="1">
    <citation type="journal article" date="2018" name="Genome Biol.">
        <title>SKESA: strategic k-mer extension for scrupulous assemblies.</title>
        <authorList>
            <person name="Souvorov A."/>
            <person name="Agarwala R."/>
            <person name="Lipman D.J."/>
        </authorList>
    </citation>
    <scope>NUCLEOTIDE SEQUENCE</scope>
    <source>
        <strain evidence="2">Salmonella enterica</strain>
    </source>
</reference>
<evidence type="ECO:0000313" key="2">
    <source>
        <dbReference type="EMBL" id="HAB6309923.1"/>
    </source>
</evidence>